<feature type="compositionally biased region" description="Polar residues" evidence="1">
    <location>
        <begin position="440"/>
        <end position="453"/>
    </location>
</feature>
<feature type="region of interest" description="Disordered" evidence="1">
    <location>
        <begin position="440"/>
        <end position="474"/>
    </location>
</feature>
<evidence type="ECO:0000256" key="1">
    <source>
        <dbReference type="SAM" id="MobiDB-lite"/>
    </source>
</evidence>
<sequence>MVSFCFDQHLWVYRKFVESSDTSFQSHVALLVRGWFVSMIVKQRRPLFWICLTLSSFGFFPQSKNRFTSLGLWEVCFKEFMPDSIGNLMYTGCFYLYDPQIRPLWSIIFRTWFVVCQVFHTFSLLTFVVAEAVLVTQAFNLISPRGPRAVLFLMVTCSLTCLFLLVELITMGVGVDSEAKRKPPEEQDWLHALDQCTLSWSYGLAAMSFPGNFLTVVILGWFVYPKRSTSGLLSICAWDWPTVNDWTCRYHQVDMHLSTSASRSQSYRSRSVGSIDNRTQSATSDHVLRPVLTFREPLISVNPSTPTQRIVTAGGLHSVQTHHSHITSSVSESSTPAGKLSCYDPRSPDTVSLLSYEQPPLMLPVRSPSTAGEQSSIYTQDVNIKPFTPSSRFHHSVPAQGSHNRLHQVFSPQRLDVSTGTPEGESEHFLVSAQQSKLQSSESSMWTADSSIQVARPMRKSRGPKRINPKNLSKHVTSAASIEEVDELPPENVQPHVQVQTAKRMIRRF</sequence>
<name>A0A8T0DNZ2_9TREM</name>
<feature type="transmembrane region" description="Helical" evidence="2">
    <location>
        <begin position="200"/>
        <end position="224"/>
    </location>
</feature>
<proteinExistence type="predicted"/>
<evidence type="ECO:0000313" key="3">
    <source>
        <dbReference type="EMBL" id="KAF8569453.1"/>
    </source>
</evidence>
<feature type="compositionally biased region" description="Basic residues" evidence="1">
    <location>
        <begin position="457"/>
        <end position="468"/>
    </location>
</feature>
<feature type="transmembrane region" description="Helical" evidence="2">
    <location>
        <begin position="46"/>
        <end position="63"/>
    </location>
</feature>
<gene>
    <name evidence="3" type="ORF">P879_07145</name>
</gene>
<keyword evidence="2" id="KW-0812">Transmembrane</keyword>
<dbReference type="PANTHER" id="PTHR21284">
    <property type="entry name" value="EG:80H7.2 PROTEIN"/>
    <property type="match status" value="1"/>
</dbReference>
<feature type="region of interest" description="Disordered" evidence="1">
    <location>
        <begin position="389"/>
        <end position="409"/>
    </location>
</feature>
<evidence type="ECO:0000313" key="4">
    <source>
        <dbReference type="Proteomes" id="UP000699462"/>
    </source>
</evidence>
<protein>
    <submittedName>
        <fullName evidence="3">Uncharacterized protein</fullName>
    </submittedName>
</protein>
<feature type="transmembrane region" description="Helical" evidence="2">
    <location>
        <begin position="112"/>
        <end position="139"/>
    </location>
</feature>
<dbReference type="AlphaFoldDB" id="A0A8T0DNZ2"/>
<dbReference type="Proteomes" id="UP000699462">
    <property type="component" value="Unassembled WGS sequence"/>
</dbReference>
<keyword evidence="4" id="KW-1185">Reference proteome</keyword>
<reference evidence="3 4" key="1">
    <citation type="submission" date="2019-07" db="EMBL/GenBank/DDBJ databases">
        <title>Annotation for the trematode Paragonimus westermani.</title>
        <authorList>
            <person name="Choi Y.-J."/>
        </authorList>
    </citation>
    <scope>NUCLEOTIDE SEQUENCE [LARGE SCALE GENOMIC DNA]</scope>
    <source>
        <strain evidence="3">180907_Pwestermani</strain>
    </source>
</reference>
<feature type="region of interest" description="Disordered" evidence="1">
    <location>
        <begin position="321"/>
        <end position="344"/>
    </location>
</feature>
<dbReference type="PANTHER" id="PTHR21284:SF12">
    <property type="entry name" value="EG:80H7.2 PROTEIN"/>
    <property type="match status" value="1"/>
</dbReference>
<accession>A0A8T0DNZ2</accession>
<dbReference type="EMBL" id="JTDF01001851">
    <property type="protein sequence ID" value="KAF8569453.1"/>
    <property type="molecule type" value="Genomic_DNA"/>
</dbReference>
<dbReference type="Gene3D" id="1.20.140.150">
    <property type="match status" value="1"/>
</dbReference>
<evidence type="ECO:0000256" key="2">
    <source>
        <dbReference type="SAM" id="Phobius"/>
    </source>
</evidence>
<keyword evidence="2" id="KW-0472">Membrane</keyword>
<organism evidence="3 4">
    <name type="scientific">Paragonimus westermani</name>
    <dbReference type="NCBI Taxonomy" id="34504"/>
    <lineage>
        <taxon>Eukaryota</taxon>
        <taxon>Metazoa</taxon>
        <taxon>Spiralia</taxon>
        <taxon>Lophotrochozoa</taxon>
        <taxon>Platyhelminthes</taxon>
        <taxon>Trematoda</taxon>
        <taxon>Digenea</taxon>
        <taxon>Plagiorchiida</taxon>
        <taxon>Troglotremata</taxon>
        <taxon>Troglotrematidae</taxon>
        <taxon>Paragonimus</taxon>
    </lineage>
</organism>
<feature type="transmembrane region" description="Helical" evidence="2">
    <location>
        <begin position="151"/>
        <end position="175"/>
    </location>
</feature>
<comment type="caution">
    <text evidence="3">The sequence shown here is derived from an EMBL/GenBank/DDBJ whole genome shotgun (WGS) entry which is preliminary data.</text>
</comment>
<dbReference type="OrthoDB" id="6140671at2759"/>
<feature type="compositionally biased region" description="Low complexity" evidence="1">
    <location>
        <begin position="326"/>
        <end position="335"/>
    </location>
</feature>
<keyword evidence="2" id="KW-1133">Transmembrane helix</keyword>